<dbReference type="GeneID" id="7827977"/>
<keyword evidence="3 6" id="KW-0064">Aspartyl protease</keyword>
<feature type="active site" evidence="5">
    <location>
        <position position="75"/>
    </location>
</feature>
<evidence type="ECO:0000256" key="1">
    <source>
        <dbReference type="ARBA" id="ARBA00007447"/>
    </source>
</evidence>
<dbReference type="OrthoDB" id="2747330at2759"/>
<dbReference type="PROSITE" id="PS51767">
    <property type="entry name" value="PEPTIDASE_A1"/>
    <property type="match status" value="1"/>
</dbReference>
<feature type="chain" id="PRO_5004202239" evidence="8">
    <location>
        <begin position="20"/>
        <end position="423"/>
    </location>
</feature>
<dbReference type="InterPro" id="IPR034164">
    <property type="entry name" value="Pepsin-like_dom"/>
</dbReference>
<feature type="active site" evidence="5">
    <location>
        <position position="265"/>
    </location>
</feature>
<feature type="domain" description="Peptidase A1" evidence="9">
    <location>
        <begin position="57"/>
        <end position="381"/>
    </location>
</feature>
<dbReference type="HOGENOM" id="CLU_013253_12_0_1"/>
<feature type="transmembrane region" description="Helical" evidence="7">
    <location>
        <begin position="402"/>
        <end position="420"/>
    </location>
</feature>
<keyword evidence="7" id="KW-1133">Transmembrane helix</keyword>
<evidence type="ECO:0000256" key="4">
    <source>
        <dbReference type="ARBA" id="ARBA00022801"/>
    </source>
</evidence>
<dbReference type="Proteomes" id="UP000009168">
    <property type="component" value="Unassembled WGS sequence"/>
</dbReference>
<dbReference type="eggNOG" id="KOG1339">
    <property type="taxonomic scope" value="Eukaryota"/>
</dbReference>
<evidence type="ECO:0000256" key="3">
    <source>
        <dbReference type="ARBA" id="ARBA00022750"/>
    </source>
</evidence>
<evidence type="ECO:0000256" key="5">
    <source>
        <dbReference type="PIRSR" id="PIRSR601461-1"/>
    </source>
</evidence>
<dbReference type="PANTHER" id="PTHR47966">
    <property type="entry name" value="BETA-SITE APP-CLEAVING ENZYME, ISOFORM A-RELATED"/>
    <property type="match status" value="1"/>
</dbReference>
<dbReference type="InterPro" id="IPR001461">
    <property type="entry name" value="Aspartic_peptidase_A1"/>
</dbReference>
<dbReference type="GO" id="GO:0006508">
    <property type="term" value="P:proteolysis"/>
    <property type="evidence" value="ECO:0007669"/>
    <property type="project" value="UniProtKB-KW"/>
</dbReference>
<dbReference type="CDD" id="cd05471">
    <property type="entry name" value="pepsin_like"/>
    <property type="match status" value="1"/>
</dbReference>
<dbReference type="EMBL" id="GG662295">
    <property type="protein sequence ID" value="EAS06413.1"/>
    <property type="molecule type" value="Genomic_DNA"/>
</dbReference>
<evidence type="ECO:0000256" key="8">
    <source>
        <dbReference type="SAM" id="SignalP"/>
    </source>
</evidence>
<evidence type="ECO:0000313" key="11">
    <source>
        <dbReference type="Proteomes" id="UP000009168"/>
    </source>
</evidence>
<dbReference type="KEGG" id="tet:TTHERM_01128640"/>
<keyword evidence="11" id="KW-1185">Reference proteome</keyword>
<keyword evidence="2 6" id="KW-0645">Protease</keyword>
<dbReference type="InterPro" id="IPR001969">
    <property type="entry name" value="Aspartic_peptidase_AS"/>
</dbReference>
<dbReference type="InterPro" id="IPR021109">
    <property type="entry name" value="Peptidase_aspartic_dom_sf"/>
</dbReference>
<comment type="similarity">
    <text evidence="1 6">Belongs to the peptidase A1 family.</text>
</comment>
<dbReference type="PRINTS" id="PR00792">
    <property type="entry name" value="PEPSIN"/>
</dbReference>
<dbReference type="Pfam" id="PF00026">
    <property type="entry name" value="Asp"/>
    <property type="match status" value="1"/>
</dbReference>
<evidence type="ECO:0000256" key="6">
    <source>
        <dbReference type="RuleBase" id="RU000454"/>
    </source>
</evidence>
<dbReference type="STRING" id="312017.Q24F62"/>
<dbReference type="AlphaFoldDB" id="Q24F62"/>
<dbReference type="SUPFAM" id="SSF50630">
    <property type="entry name" value="Acid proteases"/>
    <property type="match status" value="1"/>
</dbReference>
<evidence type="ECO:0000313" key="10">
    <source>
        <dbReference type="EMBL" id="EAS06413.1"/>
    </source>
</evidence>
<name>Q24F62_TETTS</name>
<proteinExistence type="inferred from homology"/>
<evidence type="ECO:0000259" key="9">
    <source>
        <dbReference type="PROSITE" id="PS51767"/>
    </source>
</evidence>
<keyword evidence="7" id="KW-0812">Transmembrane</keyword>
<dbReference type="Gene3D" id="2.40.70.10">
    <property type="entry name" value="Acid Proteases"/>
    <property type="match status" value="2"/>
</dbReference>
<evidence type="ECO:0000256" key="7">
    <source>
        <dbReference type="SAM" id="Phobius"/>
    </source>
</evidence>
<dbReference type="RefSeq" id="XP_001026658.1">
    <property type="nucleotide sequence ID" value="XM_001026658.1"/>
</dbReference>
<keyword evidence="7" id="KW-0472">Membrane</keyword>
<keyword evidence="4 6" id="KW-0378">Hydrolase</keyword>
<dbReference type="InParanoid" id="Q24F62"/>
<dbReference type="GO" id="GO:0004190">
    <property type="term" value="F:aspartic-type endopeptidase activity"/>
    <property type="evidence" value="ECO:0007669"/>
    <property type="project" value="UniProtKB-KW"/>
</dbReference>
<dbReference type="OMA" id="DEHNTNA"/>
<accession>Q24F62</accession>
<organism evidence="10 11">
    <name type="scientific">Tetrahymena thermophila (strain SB210)</name>
    <dbReference type="NCBI Taxonomy" id="312017"/>
    <lineage>
        <taxon>Eukaryota</taxon>
        <taxon>Sar</taxon>
        <taxon>Alveolata</taxon>
        <taxon>Ciliophora</taxon>
        <taxon>Intramacronucleata</taxon>
        <taxon>Oligohymenophorea</taxon>
        <taxon>Hymenostomatida</taxon>
        <taxon>Tetrahymenina</taxon>
        <taxon>Tetrahymenidae</taxon>
        <taxon>Tetrahymena</taxon>
    </lineage>
</organism>
<keyword evidence="8" id="KW-0732">Signal</keyword>
<sequence>MNKTGSLILLLVAFNIAAAQLVTIPIEKRVPESNNGFLDDNDQAAVDRLVNHNQYMYSGNIEVGNSKQTYTVDFDTGSNLLWLTGKNCPTCVKDGYKHSYDCQVSDGCNMTSTPASITYGDGSGVSGHIAKVPISIAGLAPVTEALLVVEKSVRNGGLESDGLMGLGVYDEHNTNAVPFVNQLFKQGIISKSQFSFYLGFGQNESELIIGGVDNTKLANPSQLYFHPIIINGQHNDSQRWSVAIKSVSFGDQSVPLTSKNVAIVDSGTSLLVMRNDVFKQWINYLKTVATLKTITSGGSIFYGVKCGATLPDLTFTLTDVNGVDRSYSLPSSFYVIQDNSSCIIGVQGIALTSDVQFILGDVFMRRFVSVFDYTTVSMGLAQSVANPASTNGSSSVNTLKTFIALGLVLIAVSALIILALRRK</sequence>
<reference evidence="11" key="1">
    <citation type="journal article" date="2006" name="PLoS Biol.">
        <title>Macronuclear genome sequence of the ciliate Tetrahymena thermophila, a model eukaryote.</title>
        <authorList>
            <person name="Eisen J.A."/>
            <person name="Coyne R.S."/>
            <person name="Wu M."/>
            <person name="Wu D."/>
            <person name="Thiagarajan M."/>
            <person name="Wortman J.R."/>
            <person name="Badger J.H."/>
            <person name="Ren Q."/>
            <person name="Amedeo P."/>
            <person name="Jones K.M."/>
            <person name="Tallon L.J."/>
            <person name="Delcher A.L."/>
            <person name="Salzberg S.L."/>
            <person name="Silva J.C."/>
            <person name="Haas B.J."/>
            <person name="Majoros W.H."/>
            <person name="Farzad M."/>
            <person name="Carlton J.M."/>
            <person name="Smith R.K. Jr."/>
            <person name="Garg J."/>
            <person name="Pearlman R.E."/>
            <person name="Karrer K.M."/>
            <person name="Sun L."/>
            <person name="Manning G."/>
            <person name="Elde N.C."/>
            <person name="Turkewitz A.P."/>
            <person name="Asai D.J."/>
            <person name="Wilkes D.E."/>
            <person name="Wang Y."/>
            <person name="Cai H."/>
            <person name="Collins K."/>
            <person name="Stewart B.A."/>
            <person name="Lee S.R."/>
            <person name="Wilamowska K."/>
            <person name="Weinberg Z."/>
            <person name="Ruzzo W.L."/>
            <person name="Wloga D."/>
            <person name="Gaertig J."/>
            <person name="Frankel J."/>
            <person name="Tsao C.-C."/>
            <person name="Gorovsky M.A."/>
            <person name="Keeling P.J."/>
            <person name="Waller R.F."/>
            <person name="Patron N.J."/>
            <person name="Cherry J.M."/>
            <person name="Stover N.A."/>
            <person name="Krieger C.J."/>
            <person name="del Toro C."/>
            <person name="Ryder H.F."/>
            <person name="Williamson S.C."/>
            <person name="Barbeau R.A."/>
            <person name="Hamilton E.P."/>
            <person name="Orias E."/>
        </authorList>
    </citation>
    <scope>NUCLEOTIDE SEQUENCE [LARGE SCALE GENOMIC DNA]</scope>
    <source>
        <strain evidence="11">SB210</strain>
    </source>
</reference>
<gene>
    <name evidence="10" type="ORF">TTHERM_01128640</name>
</gene>
<dbReference type="InterPro" id="IPR033121">
    <property type="entry name" value="PEPTIDASE_A1"/>
</dbReference>
<feature type="signal peptide" evidence="8">
    <location>
        <begin position="1"/>
        <end position="19"/>
    </location>
</feature>
<dbReference type="PROSITE" id="PS00141">
    <property type="entry name" value="ASP_PROTEASE"/>
    <property type="match status" value="1"/>
</dbReference>
<evidence type="ECO:0000256" key="2">
    <source>
        <dbReference type="ARBA" id="ARBA00022670"/>
    </source>
</evidence>
<protein>
    <submittedName>
        <fullName evidence="10">Eukaryotic aspartyl protease family protein</fullName>
    </submittedName>
</protein>
<dbReference type="PANTHER" id="PTHR47966:SF51">
    <property type="entry name" value="BETA-SITE APP-CLEAVING ENZYME, ISOFORM A-RELATED"/>
    <property type="match status" value="1"/>
</dbReference>